<dbReference type="PANTHER" id="PTHR46797">
    <property type="entry name" value="HTH-TYPE TRANSCRIPTIONAL REGULATOR"/>
    <property type="match status" value="1"/>
</dbReference>
<reference evidence="3" key="2">
    <citation type="submission" date="2020-09" db="EMBL/GenBank/DDBJ databases">
        <authorList>
            <person name="Sun Q."/>
            <person name="Zhou Y."/>
        </authorList>
    </citation>
    <scope>NUCLEOTIDE SEQUENCE</scope>
    <source>
        <strain evidence="3">CGMCC 1.15360</strain>
    </source>
</reference>
<dbReference type="Gene3D" id="1.10.260.40">
    <property type="entry name" value="lambda repressor-like DNA-binding domains"/>
    <property type="match status" value="1"/>
</dbReference>
<dbReference type="GO" id="GO:0003677">
    <property type="term" value="F:DNA binding"/>
    <property type="evidence" value="ECO:0007669"/>
    <property type="project" value="UniProtKB-KW"/>
</dbReference>
<sequence>MTPRNRVRELRKAKGMSQTELAQAAGISQPAISQIENDTRPITLDWLRTFARILDVTPADILDDDDHPDRLSLEERELIENFRAATAQQREMIHRIAEPIESNTITIDFKKTGGDEPQTKRKIA</sequence>
<comment type="caution">
    <text evidence="3">The sequence shown here is derived from an EMBL/GenBank/DDBJ whole genome shotgun (WGS) entry which is preliminary data.</text>
</comment>
<evidence type="ECO:0000313" key="4">
    <source>
        <dbReference type="Proteomes" id="UP000612349"/>
    </source>
</evidence>
<dbReference type="CDD" id="cd00093">
    <property type="entry name" value="HTH_XRE"/>
    <property type="match status" value="1"/>
</dbReference>
<dbReference type="SMART" id="SM00530">
    <property type="entry name" value="HTH_XRE"/>
    <property type="match status" value="1"/>
</dbReference>
<dbReference type="GO" id="GO:0005829">
    <property type="term" value="C:cytosol"/>
    <property type="evidence" value="ECO:0007669"/>
    <property type="project" value="TreeGrafter"/>
</dbReference>
<dbReference type="InterPro" id="IPR010982">
    <property type="entry name" value="Lambda_DNA-bd_dom_sf"/>
</dbReference>
<name>A0A917DW23_9SPHN</name>
<dbReference type="GO" id="GO:0003700">
    <property type="term" value="F:DNA-binding transcription factor activity"/>
    <property type="evidence" value="ECO:0007669"/>
    <property type="project" value="TreeGrafter"/>
</dbReference>
<keyword evidence="4" id="KW-1185">Reference proteome</keyword>
<dbReference type="InterPro" id="IPR050807">
    <property type="entry name" value="TransReg_Diox_bact_type"/>
</dbReference>
<protein>
    <recommendedName>
        <fullName evidence="2">HTH cro/C1-type domain-containing protein</fullName>
    </recommendedName>
</protein>
<dbReference type="SUPFAM" id="SSF47413">
    <property type="entry name" value="lambda repressor-like DNA-binding domains"/>
    <property type="match status" value="1"/>
</dbReference>
<accession>A0A917DW23</accession>
<dbReference type="Proteomes" id="UP000612349">
    <property type="component" value="Unassembled WGS sequence"/>
</dbReference>
<evidence type="ECO:0000313" key="3">
    <source>
        <dbReference type="EMBL" id="GGD74048.1"/>
    </source>
</evidence>
<dbReference type="PANTHER" id="PTHR46797:SF1">
    <property type="entry name" value="METHYLPHOSPHONATE SYNTHASE"/>
    <property type="match status" value="1"/>
</dbReference>
<proteinExistence type="predicted"/>
<organism evidence="3 4">
    <name type="scientific">Croceicoccus mobilis</name>
    <dbReference type="NCBI Taxonomy" id="1703339"/>
    <lineage>
        <taxon>Bacteria</taxon>
        <taxon>Pseudomonadati</taxon>
        <taxon>Pseudomonadota</taxon>
        <taxon>Alphaproteobacteria</taxon>
        <taxon>Sphingomonadales</taxon>
        <taxon>Erythrobacteraceae</taxon>
        <taxon>Croceicoccus</taxon>
    </lineage>
</organism>
<reference evidence="3" key="1">
    <citation type="journal article" date="2014" name="Int. J. Syst. Evol. Microbiol.">
        <title>Complete genome sequence of Corynebacterium casei LMG S-19264T (=DSM 44701T), isolated from a smear-ripened cheese.</title>
        <authorList>
            <consortium name="US DOE Joint Genome Institute (JGI-PGF)"/>
            <person name="Walter F."/>
            <person name="Albersmeier A."/>
            <person name="Kalinowski J."/>
            <person name="Ruckert C."/>
        </authorList>
    </citation>
    <scope>NUCLEOTIDE SEQUENCE</scope>
    <source>
        <strain evidence="3">CGMCC 1.15360</strain>
    </source>
</reference>
<dbReference type="Pfam" id="PF01381">
    <property type="entry name" value="HTH_3"/>
    <property type="match status" value="1"/>
</dbReference>
<dbReference type="AlphaFoldDB" id="A0A917DW23"/>
<dbReference type="EMBL" id="BMIP01000005">
    <property type="protein sequence ID" value="GGD74048.1"/>
    <property type="molecule type" value="Genomic_DNA"/>
</dbReference>
<dbReference type="PROSITE" id="PS50943">
    <property type="entry name" value="HTH_CROC1"/>
    <property type="match status" value="1"/>
</dbReference>
<dbReference type="RefSeq" id="WP_268235844.1">
    <property type="nucleotide sequence ID" value="NZ_BMIP01000005.1"/>
</dbReference>
<gene>
    <name evidence="3" type="ORF">GCM10010990_24610</name>
</gene>
<evidence type="ECO:0000256" key="1">
    <source>
        <dbReference type="ARBA" id="ARBA00023125"/>
    </source>
</evidence>
<feature type="domain" description="HTH cro/C1-type" evidence="2">
    <location>
        <begin position="7"/>
        <end position="61"/>
    </location>
</feature>
<dbReference type="InterPro" id="IPR001387">
    <property type="entry name" value="Cro/C1-type_HTH"/>
</dbReference>
<evidence type="ECO:0000259" key="2">
    <source>
        <dbReference type="PROSITE" id="PS50943"/>
    </source>
</evidence>
<keyword evidence="1" id="KW-0238">DNA-binding</keyword>